<dbReference type="EMBL" id="RAWK01000044">
    <property type="protein sequence ID" value="RKH70310.1"/>
    <property type="molecule type" value="Genomic_DNA"/>
</dbReference>
<dbReference type="RefSeq" id="WP_208721231.1">
    <property type="nucleotide sequence ID" value="NZ_RAWK01000044.1"/>
</dbReference>
<keyword evidence="3" id="KW-1185">Reference proteome</keyword>
<feature type="region of interest" description="Disordered" evidence="1">
    <location>
        <begin position="1"/>
        <end position="69"/>
    </location>
</feature>
<comment type="caution">
    <text evidence="2">The sequence shown here is derived from an EMBL/GenBank/DDBJ whole genome shotgun (WGS) entry which is preliminary data.</text>
</comment>
<sequence>MRGLRLPPHPQPLHHERAAHLDARVPQRASQQLHRARQPQAGRQCLQRGQLLHQARGHEEDAQPVGPQP</sequence>
<gene>
    <name evidence="2" type="ORF">D7W81_09495</name>
</gene>
<reference evidence="3" key="1">
    <citation type="submission" date="2018-09" db="EMBL/GenBank/DDBJ databases">
        <authorList>
            <person name="Livingstone P.G."/>
            <person name="Whitworth D.E."/>
        </authorList>
    </citation>
    <scope>NUCLEOTIDE SEQUENCE [LARGE SCALE GENOMIC DNA]</scope>
    <source>
        <strain evidence="3">AB050A</strain>
    </source>
</reference>
<evidence type="ECO:0000313" key="2">
    <source>
        <dbReference type="EMBL" id="RKH70310.1"/>
    </source>
</evidence>
<organism evidence="2 3">
    <name type="scientific">Corallococcus aberystwythensis</name>
    <dbReference type="NCBI Taxonomy" id="2316722"/>
    <lineage>
        <taxon>Bacteria</taxon>
        <taxon>Pseudomonadati</taxon>
        <taxon>Myxococcota</taxon>
        <taxon>Myxococcia</taxon>
        <taxon>Myxococcales</taxon>
        <taxon>Cystobacterineae</taxon>
        <taxon>Myxococcaceae</taxon>
        <taxon>Corallococcus</taxon>
    </lineage>
</organism>
<accession>A0A3A8QTV7</accession>
<protein>
    <submittedName>
        <fullName evidence="2">Uncharacterized protein</fullName>
    </submittedName>
</protein>
<dbReference type="AlphaFoldDB" id="A0A3A8QTV7"/>
<evidence type="ECO:0000256" key="1">
    <source>
        <dbReference type="SAM" id="MobiDB-lite"/>
    </source>
</evidence>
<proteinExistence type="predicted"/>
<feature type="non-terminal residue" evidence="2">
    <location>
        <position position="69"/>
    </location>
</feature>
<feature type="compositionally biased region" description="Basic and acidic residues" evidence="1">
    <location>
        <begin position="13"/>
        <end position="25"/>
    </location>
</feature>
<dbReference type="Proteomes" id="UP000267003">
    <property type="component" value="Unassembled WGS sequence"/>
</dbReference>
<evidence type="ECO:0000313" key="3">
    <source>
        <dbReference type="Proteomes" id="UP000267003"/>
    </source>
</evidence>
<name>A0A3A8QTV7_9BACT</name>